<keyword evidence="3" id="KW-0863">Zinc-finger</keyword>
<evidence type="ECO:0000256" key="8">
    <source>
        <dbReference type="ARBA" id="ARBA00023163"/>
    </source>
</evidence>
<evidence type="ECO:0000256" key="9">
    <source>
        <dbReference type="ARBA" id="ARBA00023242"/>
    </source>
</evidence>
<dbReference type="OrthoDB" id="21557at2759"/>
<keyword evidence="2" id="KW-0479">Metal-binding</keyword>
<dbReference type="PANTHER" id="PTHR46367:SF1">
    <property type="entry name" value="ATAXIN-7-LIKE PROTEIN 3"/>
    <property type="match status" value="1"/>
</dbReference>
<keyword evidence="4" id="KW-0862">Zinc</keyword>
<feature type="region of interest" description="Disordered" evidence="11">
    <location>
        <begin position="289"/>
        <end position="464"/>
    </location>
</feature>
<keyword evidence="9" id="KW-0539">Nucleus</keyword>
<dbReference type="EMBL" id="ML991822">
    <property type="protein sequence ID" value="KAF2231837.1"/>
    <property type="molecule type" value="Genomic_DNA"/>
</dbReference>
<evidence type="ECO:0000256" key="6">
    <source>
        <dbReference type="ARBA" id="ARBA00023015"/>
    </source>
</evidence>
<comment type="similarity">
    <text evidence="10">Belongs to the SGF11 family.</text>
</comment>
<reference evidence="12" key="1">
    <citation type="journal article" date="2020" name="Stud. Mycol.">
        <title>101 Dothideomycetes genomes: a test case for predicting lifestyles and emergence of pathogens.</title>
        <authorList>
            <person name="Haridas S."/>
            <person name="Albert R."/>
            <person name="Binder M."/>
            <person name="Bloem J."/>
            <person name="Labutti K."/>
            <person name="Salamov A."/>
            <person name="Andreopoulos B."/>
            <person name="Baker S."/>
            <person name="Barry K."/>
            <person name="Bills G."/>
            <person name="Bluhm B."/>
            <person name="Cannon C."/>
            <person name="Castanera R."/>
            <person name="Culley D."/>
            <person name="Daum C."/>
            <person name="Ezra D."/>
            <person name="Gonzalez J."/>
            <person name="Henrissat B."/>
            <person name="Kuo A."/>
            <person name="Liang C."/>
            <person name="Lipzen A."/>
            <person name="Lutzoni F."/>
            <person name="Magnuson J."/>
            <person name="Mondo S."/>
            <person name="Nolan M."/>
            <person name="Ohm R."/>
            <person name="Pangilinan J."/>
            <person name="Park H.-J."/>
            <person name="Ramirez L."/>
            <person name="Alfaro M."/>
            <person name="Sun H."/>
            <person name="Tritt A."/>
            <person name="Yoshinaga Y."/>
            <person name="Zwiers L.-H."/>
            <person name="Turgeon B."/>
            <person name="Goodwin S."/>
            <person name="Spatafora J."/>
            <person name="Crous P."/>
            <person name="Grigoriev I."/>
        </authorList>
    </citation>
    <scope>NUCLEOTIDE SEQUENCE</scope>
    <source>
        <strain evidence="12">Tuck. ex Michener</strain>
    </source>
</reference>
<dbReference type="GO" id="GO:0003713">
    <property type="term" value="F:transcription coactivator activity"/>
    <property type="evidence" value="ECO:0007669"/>
    <property type="project" value="TreeGrafter"/>
</dbReference>
<feature type="compositionally biased region" description="Basic and acidic residues" evidence="11">
    <location>
        <begin position="172"/>
        <end position="186"/>
    </location>
</feature>
<evidence type="ECO:0000256" key="5">
    <source>
        <dbReference type="ARBA" id="ARBA00022853"/>
    </source>
</evidence>
<evidence type="ECO:0000256" key="7">
    <source>
        <dbReference type="ARBA" id="ARBA00023159"/>
    </source>
</evidence>
<proteinExistence type="inferred from homology"/>
<dbReference type="AlphaFoldDB" id="A0A6A6H1U1"/>
<name>A0A6A6H1U1_VIRVR</name>
<evidence type="ECO:0000256" key="2">
    <source>
        <dbReference type="ARBA" id="ARBA00022723"/>
    </source>
</evidence>
<protein>
    <recommendedName>
        <fullName evidence="10">SAGA-associated factor 11</fullName>
    </recommendedName>
</protein>
<comment type="subcellular location">
    <subcellularLocation>
        <location evidence="1 10">Nucleus</location>
    </subcellularLocation>
</comment>
<feature type="compositionally biased region" description="Gly residues" evidence="11">
    <location>
        <begin position="312"/>
        <end position="328"/>
    </location>
</feature>
<keyword evidence="5" id="KW-0156">Chromatin regulator</keyword>
<dbReference type="InterPro" id="IPR051078">
    <property type="entry name" value="SGF11"/>
</dbReference>
<dbReference type="PANTHER" id="PTHR46367">
    <property type="entry name" value="ATAXIN-7-LIKE PROTEIN 3"/>
    <property type="match status" value="1"/>
</dbReference>
<dbReference type="GO" id="GO:0008270">
    <property type="term" value="F:zinc ion binding"/>
    <property type="evidence" value="ECO:0007669"/>
    <property type="project" value="UniProtKB-KW"/>
</dbReference>
<dbReference type="Proteomes" id="UP000800092">
    <property type="component" value="Unassembled WGS sequence"/>
</dbReference>
<feature type="compositionally biased region" description="Gly residues" evidence="11">
    <location>
        <begin position="373"/>
        <end position="385"/>
    </location>
</feature>
<dbReference type="GO" id="GO:0006325">
    <property type="term" value="P:chromatin organization"/>
    <property type="evidence" value="ECO:0007669"/>
    <property type="project" value="UniProtKB-KW"/>
</dbReference>
<feature type="compositionally biased region" description="Low complexity" evidence="11">
    <location>
        <begin position="436"/>
        <end position="446"/>
    </location>
</feature>
<keyword evidence="7 10" id="KW-0010">Activator</keyword>
<feature type="region of interest" description="Disordered" evidence="11">
    <location>
        <begin position="1"/>
        <end position="22"/>
    </location>
</feature>
<evidence type="ECO:0000256" key="11">
    <source>
        <dbReference type="SAM" id="MobiDB-lite"/>
    </source>
</evidence>
<keyword evidence="8" id="KW-0804">Transcription</keyword>
<evidence type="ECO:0000256" key="3">
    <source>
        <dbReference type="ARBA" id="ARBA00022771"/>
    </source>
</evidence>
<dbReference type="InterPro" id="IPR013246">
    <property type="entry name" value="SAGA_su_Sgf11"/>
</dbReference>
<evidence type="ECO:0000313" key="13">
    <source>
        <dbReference type="Proteomes" id="UP000800092"/>
    </source>
</evidence>
<evidence type="ECO:0000256" key="10">
    <source>
        <dbReference type="RuleBase" id="RU261113"/>
    </source>
</evidence>
<feature type="compositionally biased region" description="Polar residues" evidence="11">
    <location>
        <begin position="1"/>
        <end position="11"/>
    </location>
</feature>
<feature type="compositionally biased region" description="Basic and acidic residues" evidence="11">
    <location>
        <begin position="361"/>
        <end position="372"/>
    </location>
</feature>
<keyword evidence="13" id="KW-1185">Reference proteome</keyword>
<feature type="region of interest" description="Disordered" evidence="11">
    <location>
        <begin position="134"/>
        <end position="248"/>
    </location>
</feature>
<dbReference type="Pfam" id="PF08209">
    <property type="entry name" value="Sgf11"/>
    <property type="match status" value="1"/>
</dbReference>
<evidence type="ECO:0000256" key="4">
    <source>
        <dbReference type="ARBA" id="ARBA00022833"/>
    </source>
</evidence>
<dbReference type="GO" id="GO:0006357">
    <property type="term" value="P:regulation of transcription by RNA polymerase II"/>
    <property type="evidence" value="ECO:0007669"/>
    <property type="project" value="TreeGrafter"/>
</dbReference>
<accession>A0A6A6H1U1</accession>
<feature type="compositionally biased region" description="Acidic residues" evidence="11">
    <location>
        <begin position="340"/>
        <end position="349"/>
    </location>
</feature>
<evidence type="ECO:0000313" key="12">
    <source>
        <dbReference type="EMBL" id="KAF2231837.1"/>
    </source>
</evidence>
<feature type="compositionally biased region" description="Low complexity" evidence="11">
    <location>
        <begin position="230"/>
        <end position="243"/>
    </location>
</feature>
<feature type="compositionally biased region" description="Polar residues" evidence="11">
    <location>
        <begin position="202"/>
        <end position="212"/>
    </location>
</feature>
<organism evidence="12 13">
    <name type="scientific">Viridothelium virens</name>
    <name type="common">Speckled blister lichen</name>
    <name type="synonym">Trypethelium virens</name>
    <dbReference type="NCBI Taxonomy" id="1048519"/>
    <lineage>
        <taxon>Eukaryota</taxon>
        <taxon>Fungi</taxon>
        <taxon>Dikarya</taxon>
        <taxon>Ascomycota</taxon>
        <taxon>Pezizomycotina</taxon>
        <taxon>Dothideomycetes</taxon>
        <taxon>Dothideomycetes incertae sedis</taxon>
        <taxon>Trypetheliales</taxon>
        <taxon>Trypetheliaceae</taxon>
        <taxon>Viridothelium</taxon>
    </lineage>
</organism>
<evidence type="ECO:0000256" key="1">
    <source>
        <dbReference type="ARBA" id="ARBA00004123"/>
    </source>
</evidence>
<gene>
    <name evidence="12" type="ORF">EV356DRAFT_578899</name>
</gene>
<keyword evidence="6" id="KW-0805">Transcription regulation</keyword>
<sequence>MSQETKPTQSGPPAGSKPIQIQQSSLAGLSSDVVSSCLYNIIHDVVLDVHRSEKLLRMQSAATLAERTAVSQAADAITTTPNNKNNSTSQALSVKLDTPGAIYDNGKITLKGNPLKTTTEILCPACHLPRLLYPTTGPNSRPPDPTKQYCTRHPFIQKPGHDIHGQPFAGDADTKPPSKKKDKDLLKSALSQQQSRSEKDSTPSNSQDSTTGAHADGSPQDAANSTDTHGSNSNKPSGPGSRSALAPKPANYVPWQTCPTCKRSLLIVRFAQHMEKCLGIGGRQSSRAAMAKMSGSASGRGDGSSTGTPMGSRGGTPAPGGLQNGSGGTKRKSMSAAGGEDGDGEEVEGGEGPVKKKGKKKEKDKEKEKEGKGGNGVKVKGGGDGSKAKDAAKRLPKGENGKREREKDDAGDAVETPRKKLKISLGGGSKDAGPLSAVSVASTATAGVRREDSVADSEAQGAED</sequence>
<feature type="compositionally biased region" description="Basic and acidic residues" evidence="11">
    <location>
        <begin position="386"/>
        <end position="418"/>
    </location>
</feature>
<dbReference type="GO" id="GO:0000124">
    <property type="term" value="C:SAGA complex"/>
    <property type="evidence" value="ECO:0007669"/>
    <property type="project" value="TreeGrafter"/>
</dbReference>
<dbReference type="GO" id="GO:0071819">
    <property type="term" value="C:DUBm complex"/>
    <property type="evidence" value="ECO:0007669"/>
    <property type="project" value="TreeGrafter"/>
</dbReference>